<feature type="domain" description="DUF6833" evidence="1">
    <location>
        <begin position="1"/>
        <end position="57"/>
    </location>
</feature>
<gene>
    <name evidence="2" type="ORF">AMP2_gp090</name>
</gene>
<name>A0A7S5W9E2_9CAUD</name>
<reference evidence="2 3" key="1">
    <citation type="journal article" date="2021" name="MSphere">
        <title>A Novel N4-Like Bacteriophage Isolated from a Wastewater Source in South India with Activity against Several Multidrug-Resistant Clinical Pseudomonas aeruginosa Isolates.</title>
        <authorList>
            <person name="Menon N.D."/>
            <person name="Kumar M.S."/>
            <person name="Satheesh Babu T.G."/>
            <person name="Bose S."/>
            <person name="Vijayakumar G."/>
            <person name="Baswe M."/>
            <person name="Chatterjee M."/>
            <person name="D'Silva J.R."/>
            <person name="Shetty K."/>
            <person name="Haripriyan J."/>
            <person name="Kumar A."/>
            <person name="Nair S."/>
            <person name="Somanath P."/>
            <person name="Nair B.G."/>
            <person name="Nizet V."/>
            <person name="Kumar G.B."/>
        </authorList>
    </citation>
    <scope>NUCLEOTIDE SEQUENCE [LARGE SCALE GENOMIC DNA]</scope>
</reference>
<evidence type="ECO:0000313" key="3">
    <source>
        <dbReference type="Proteomes" id="UP000595519"/>
    </source>
</evidence>
<accession>A0A7S5W9E2</accession>
<dbReference type="Proteomes" id="UP000595519">
    <property type="component" value="Segment"/>
</dbReference>
<organism evidence="2 3">
    <name type="scientific">Pseudomonas phage vB_Pae_AM.P2</name>
    <dbReference type="NCBI Taxonomy" id="2731695"/>
    <lineage>
        <taxon>Viruses</taxon>
        <taxon>Duplodnaviria</taxon>
        <taxon>Heunggongvirae</taxon>
        <taxon>Uroviricota</taxon>
        <taxon>Caudoviricetes</taxon>
        <taxon>Schitoviridae</taxon>
        <taxon>Migulavirinae</taxon>
        <taxon>Luzseptimavirus</taxon>
        <taxon>Luzseptimavirus KPP21</taxon>
    </lineage>
</organism>
<evidence type="ECO:0000313" key="2">
    <source>
        <dbReference type="EMBL" id="QKE56038.1"/>
    </source>
</evidence>
<dbReference type="Gene3D" id="6.10.250.2290">
    <property type="match status" value="1"/>
</dbReference>
<protein>
    <recommendedName>
        <fullName evidence="1">DUF6833 domain-containing protein</fullName>
    </recommendedName>
</protein>
<dbReference type="EMBL" id="MT416090">
    <property type="protein sequence ID" value="QKE56038.1"/>
    <property type="molecule type" value="Genomic_DNA"/>
</dbReference>
<dbReference type="InterPro" id="IPR049263">
    <property type="entry name" value="DUF6833"/>
</dbReference>
<evidence type="ECO:0000259" key="1">
    <source>
        <dbReference type="Pfam" id="PF20749"/>
    </source>
</evidence>
<sequence>MSQFQEVRPVAQVLYPTHGTTKEALEEARLLLPEGNHHDFMRALMGYHNTLLKTLHESPSVQGAC</sequence>
<proteinExistence type="predicted"/>
<dbReference type="Pfam" id="PF20749">
    <property type="entry name" value="DUF6833"/>
    <property type="match status" value="1"/>
</dbReference>